<evidence type="ECO:0000259" key="11">
    <source>
        <dbReference type="Pfam" id="PF07730"/>
    </source>
</evidence>
<organism evidence="12 13">
    <name type="scientific">Kineosporia mesophila</name>
    <dbReference type="NCBI Taxonomy" id="566012"/>
    <lineage>
        <taxon>Bacteria</taxon>
        <taxon>Bacillati</taxon>
        <taxon>Actinomycetota</taxon>
        <taxon>Actinomycetes</taxon>
        <taxon>Kineosporiales</taxon>
        <taxon>Kineosporiaceae</taxon>
        <taxon>Kineosporia</taxon>
    </lineage>
</organism>
<feature type="transmembrane region" description="Helical" evidence="9">
    <location>
        <begin position="145"/>
        <end position="162"/>
    </location>
</feature>
<keyword evidence="9" id="KW-0812">Transmembrane</keyword>
<evidence type="ECO:0000256" key="6">
    <source>
        <dbReference type="ARBA" id="ARBA00022777"/>
    </source>
</evidence>
<dbReference type="EMBL" id="BAAAZO010000009">
    <property type="protein sequence ID" value="GAA3625038.1"/>
    <property type="molecule type" value="Genomic_DNA"/>
</dbReference>
<name>A0ABP7A561_9ACTN</name>
<keyword evidence="8" id="KW-0902">Two-component regulatory system</keyword>
<evidence type="ECO:0000256" key="2">
    <source>
        <dbReference type="ARBA" id="ARBA00012438"/>
    </source>
</evidence>
<evidence type="ECO:0000256" key="1">
    <source>
        <dbReference type="ARBA" id="ARBA00000085"/>
    </source>
</evidence>
<keyword evidence="6 12" id="KW-0418">Kinase</keyword>
<comment type="caution">
    <text evidence="12">The sequence shown here is derived from an EMBL/GenBank/DDBJ whole genome shotgun (WGS) entry which is preliminary data.</text>
</comment>
<dbReference type="Pfam" id="PF02518">
    <property type="entry name" value="HATPase_c"/>
    <property type="match status" value="1"/>
</dbReference>
<evidence type="ECO:0000259" key="10">
    <source>
        <dbReference type="Pfam" id="PF02518"/>
    </source>
</evidence>
<dbReference type="EC" id="2.7.13.3" evidence="2"/>
<feature type="domain" description="Histidine kinase/HSP90-like ATPase" evidence="10">
    <location>
        <begin position="298"/>
        <end position="375"/>
    </location>
</feature>
<feature type="transmembrane region" description="Helical" evidence="9">
    <location>
        <begin position="76"/>
        <end position="107"/>
    </location>
</feature>
<keyword evidence="13" id="KW-1185">Reference proteome</keyword>
<dbReference type="InterPro" id="IPR036890">
    <property type="entry name" value="HATPase_C_sf"/>
</dbReference>
<feature type="domain" description="Signal transduction histidine kinase subgroup 3 dimerisation and phosphoacceptor" evidence="11">
    <location>
        <begin position="195"/>
        <end position="263"/>
    </location>
</feature>
<evidence type="ECO:0000313" key="13">
    <source>
        <dbReference type="Proteomes" id="UP001501074"/>
    </source>
</evidence>
<keyword evidence="9" id="KW-0472">Membrane</keyword>
<evidence type="ECO:0000256" key="9">
    <source>
        <dbReference type="SAM" id="Phobius"/>
    </source>
</evidence>
<sequence length="389" mass="40534">MRYGLGVPVPQVETPAAPNQILQFVASAAIIASALTTVRPLGTSGWALAAAILLPLNCLFLAMRHLPARVLPDRPAVIWLVVAAFAVAALMTAASQGTAYLFAYFLAGHAGLRLQTRPAALVASLIGGLTALVLLIGIGPGESEIPWVIGLTTGLPVLIGMVNRSHRQALVSALEAARSSERAAKAEARSVLLAERARIARDVHDVLAHSLAGVNMQLELADALLETGDLERVRTATDRAHSLVKESLQQAQWTVHALREDTLPLLDSLTAMLDSSGHHDALTVTGEVGEIPAAAVQNLLRIAQESLTNAARHAPGGPVHLELDHRPGEIALTVTNGPATRAITNGTSSGMGLVGMRERVALLQGTLTVGPVTDGTDAGGWRVAAVVPA</sequence>
<dbReference type="PANTHER" id="PTHR24421:SF10">
    <property type="entry name" value="NITRATE_NITRITE SENSOR PROTEIN NARQ"/>
    <property type="match status" value="1"/>
</dbReference>
<dbReference type="InterPro" id="IPR011712">
    <property type="entry name" value="Sig_transdc_His_kin_sub3_dim/P"/>
</dbReference>
<evidence type="ECO:0000313" key="12">
    <source>
        <dbReference type="EMBL" id="GAA3625038.1"/>
    </source>
</evidence>
<keyword evidence="7" id="KW-0067">ATP-binding</keyword>
<evidence type="ECO:0000256" key="4">
    <source>
        <dbReference type="ARBA" id="ARBA00022679"/>
    </source>
</evidence>
<dbReference type="Gene3D" id="1.20.5.1930">
    <property type="match status" value="1"/>
</dbReference>
<dbReference type="PANTHER" id="PTHR24421">
    <property type="entry name" value="NITRATE/NITRITE SENSOR PROTEIN NARX-RELATED"/>
    <property type="match status" value="1"/>
</dbReference>
<feature type="transmembrane region" description="Helical" evidence="9">
    <location>
        <begin position="20"/>
        <end position="38"/>
    </location>
</feature>
<gene>
    <name evidence="12" type="ORF">GCM10022223_47670</name>
</gene>
<keyword evidence="4" id="KW-0808">Transferase</keyword>
<dbReference type="SUPFAM" id="SSF55874">
    <property type="entry name" value="ATPase domain of HSP90 chaperone/DNA topoisomerase II/histidine kinase"/>
    <property type="match status" value="1"/>
</dbReference>
<proteinExistence type="predicted"/>
<feature type="transmembrane region" description="Helical" evidence="9">
    <location>
        <begin position="45"/>
        <end position="64"/>
    </location>
</feature>
<dbReference type="GO" id="GO:0016301">
    <property type="term" value="F:kinase activity"/>
    <property type="evidence" value="ECO:0007669"/>
    <property type="project" value="UniProtKB-KW"/>
</dbReference>
<protein>
    <recommendedName>
        <fullName evidence="2">histidine kinase</fullName>
        <ecNumber evidence="2">2.7.13.3</ecNumber>
    </recommendedName>
</protein>
<keyword evidence="9" id="KW-1133">Transmembrane helix</keyword>
<feature type="transmembrane region" description="Helical" evidence="9">
    <location>
        <begin position="119"/>
        <end position="139"/>
    </location>
</feature>
<evidence type="ECO:0000256" key="3">
    <source>
        <dbReference type="ARBA" id="ARBA00022553"/>
    </source>
</evidence>
<evidence type="ECO:0000256" key="8">
    <source>
        <dbReference type="ARBA" id="ARBA00023012"/>
    </source>
</evidence>
<dbReference type="Gene3D" id="3.30.565.10">
    <property type="entry name" value="Histidine kinase-like ATPase, C-terminal domain"/>
    <property type="match status" value="1"/>
</dbReference>
<dbReference type="Proteomes" id="UP001501074">
    <property type="component" value="Unassembled WGS sequence"/>
</dbReference>
<dbReference type="CDD" id="cd16917">
    <property type="entry name" value="HATPase_UhpB-NarQ-NarX-like"/>
    <property type="match status" value="1"/>
</dbReference>
<keyword evidence="5" id="KW-0547">Nucleotide-binding</keyword>
<comment type="catalytic activity">
    <reaction evidence="1">
        <text>ATP + protein L-histidine = ADP + protein N-phospho-L-histidine.</text>
        <dbReference type="EC" id="2.7.13.3"/>
    </reaction>
</comment>
<reference evidence="13" key="1">
    <citation type="journal article" date="2019" name="Int. J. Syst. Evol. Microbiol.">
        <title>The Global Catalogue of Microorganisms (GCM) 10K type strain sequencing project: providing services to taxonomists for standard genome sequencing and annotation.</title>
        <authorList>
            <consortium name="The Broad Institute Genomics Platform"/>
            <consortium name="The Broad Institute Genome Sequencing Center for Infectious Disease"/>
            <person name="Wu L."/>
            <person name="Ma J."/>
        </authorList>
    </citation>
    <scope>NUCLEOTIDE SEQUENCE [LARGE SCALE GENOMIC DNA]</scope>
    <source>
        <strain evidence="13">JCM 16902</strain>
    </source>
</reference>
<evidence type="ECO:0000256" key="7">
    <source>
        <dbReference type="ARBA" id="ARBA00022840"/>
    </source>
</evidence>
<keyword evidence="3" id="KW-0597">Phosphoprotein</keyword>
<accession>A0ABP7A561</accession>
<dbReference type="InterPro" id="IPR003594">
    <property type="entry name" value="HATPase_dom"/>
</dbReference>
<evidence type="ECO:0000256" key="5">
    <source>
        <dbReference type="ARBA" id="ARBA00022741"/>
    </source>
</evidence>
<dbReference type="InterPro" id="IPR050482">
    <property type="entry name" value="Sensor_HK_TwoCompSys"/>
</dbReference>
<dbReference type="Pfam" id="PF07730">
    <property type="entry name" value="HisKA_3"/>
    <property type="match status" value="1"/>
</dbReference>